<feature type="region of interest" description="Disordered" evidence="1">
    <location>
        <begin position="124"/>
        <end position="161"/>
    </location>
</feature>
<evidence type="ECO:0000313" key="2">
    <source>
        <dbReference type="EMBL" id="SMO33347.1"/>
    </source>
</evidence>
<dbReference type="OrthoDB" id="7875768at2"/>
<sequence length="238" mass="25926">MTDNVVNSGIEDVLSSVKRLVSEEGRKVPDLVRSKSERKPGRLVLTDALRVGEQTGVETQPLKLDAEYSAEKSVKPMLLRACDVVAGDEAESATEHSPDPVAEEGIAKSLSAKIEALEAAIARTEDQWEPDGDSVDAYSGTPNQPLEWQPQDEAPDAETETVEKAVFVRDPEVSAAADTTGSEADAAMSRLDDDGLRSLIAQVVREELQGVLGERITRNVRKMVRREIYRALAEQKAE</sequence>
<dbReference type="Proteomes" id="UP000319555">
    <property type="component" value="Unassembled WGS sequence"/>
</dbReference>
<evidence type="ECO:0000256" key="1">
    <source>
        <dbReference type="SAM" id="MobiDB-lite"/>
    </source>
</evidence>
<organism evidence="2 3">
    <name type="scientific">Ruegeria faecimaris</name>
    <dbReference type="NCBI Taxonomy" id="686389"/>
    <lineage>
        <taxon>Bacteria</taxon>
        <taxon>Pseudomonadati</taxon>
        <taxon>Pseudomonadota</taxon>
        <taxon>Alphaproteobacteria</taxon>
        <taxon>Rhodobacterales</taxon>
        <taxon>Roseobacteraceae</taxon>
        <taxon>Ruegeria</taxon>
    </lineage>
</organism>
<dbReference type="EMBL" id="FXTE01000001">
    <property type="protein sequence ID" value="SMO33347.1"/>
    <property type="molecule type" value="Genomic_DNA"/>
</dbReference>
<dbReference type="AlphaFoldDB" id="A0A521AEX0"/>
<dbReference type="RefSeq" id="WP_142632918.1">
    <property type="nucleotide sequence ID" value="NZ_CANLVA010000001.1"/>
</dbReference>
<evidence type="ECO:0000313" key="3">
    <source>
        <dbReference type="Proteomes" id="UP000319555"/>
    </source>
</evidence>
<name>A0A521AEX0_9RHOB</name>
<reference evidence="2 3" key="1">
    <citation type="submission" date="2017-05" db="EMBL/GenBank/DDBJ databases">
        <authorList>
            <person name="Varghese N."/>
            <person name="Submissions S."/>
        </authorList>
    </citation>
    <scope>NUCLEOTIDE SEQUENCE [LARGE SCALE GENOMIC DNA]</scope>
    <source>
        <strain evidence="2 3">DSM 28009</strain>
    </source>
</reference>
<gene>
    <name evidence="2" type="ORF">SAMN06265380_10182</name>
</gene>
<proteinExistence type="predicted"/>
<accession>A0A521AEX0</accession>
<keyword evidence="3" id="KW-1185">Reference proteome</keyword>
<protein>
    <submittedName>
        <fullName evidence="2">Uncharacterized protein</fullName>
    </submittedName>
</protein>